<gene>
    <name evidence="2" type="ORF">PSON_ATCC_30995.1.T1340095</name>
</gene>
<reference evidence="2" key="1">
    <citation type="submission" date="2021-01" db="EMBL/GenBank/DDBJ databases">
        <authorList>
            <consortium name="Genoscope - CEA"/>
            <person name="William W."/>
        </authorList>
    </citation>
    <scope>NUCLEOTIDE SEQUENCE</scope>
</reference>
<evidence type="ECO:0000313" key="2">
    <source>
        <dbReference type="EMBL" id="CAD8121793.1"/>
    </source>
</evidence>
<dbReference type="AlphaFoldDB" id="A0A8S1R390"/>
<evidence type="ECO:0000313" key="3">
    <source>
        <dbReference type="Proteomes" id="UP000692954"/>
    </source>
</evidence>
<feature type="region of interest" description="Disordered" evidence="1">
    <location>
        <begin position="940"/>
        <end position="965"/>
    </location>
</feature>
<organism evidence="2 3">
    <name type="scientific">Paramecium sonneborni</name>
    <dbReference type="NCBI Taxonomy" id="65129"/>
    <lineage>
        <taxon>Eukaryota</taxon>
        <taxon>Sar</taxon>
        <taxon>Alveolata</taxon>
        <taxon>Ciliophora</taxon>
        <taxon>Intramacronucleata</taxon>
        <taxon>Oligohymenophorea</taxon>
        <taxon>Peniculida</taxon>
        <taxon>Parameciidae</taxon>
        <taxon>Paramecium</taxon>
    </lineage>
</organism>
<feature type="region of interest" description="Disordered" evidence="1">
    <location>
        <begin position="217"/>
        <end position="243"/>
    </location>
</feature>
<dbReference type="OrthoDB" id="364513at2759"/>
<sequence length="965" mass="112766">MIGNLIQVIGELLNCKVDFLCTAQMSDDKKYFAAVASDRLIFIGSKLEKVEISLEYGKIKGVVISTRVPSMFQIHTDIIIDVYAFERKQLLQALRYSWMTDFMHKNFQFKQLPMFKDDIKSNISEKQAILPNLLFTRYGKQIYRVKNYTFSLPEEYKTQYQDGVYVHKESQQCKIIVQITDPMPIQLLSSIGEKANLQYYSEMFLEIILKGINSKDDSAKQDTNQKMQDSDEEENQEEEIQQETIKKEETLDYWIISSHNYKKRSNLMNDVSEWFGWELHARTQVQDIFIIILRRVHIPPFFETYQEILFVLYGQEQNPKEQVLVNDRDLLKLTLEQDLEEHAFKNVLRNAIDSLSCKMFIFEKQYQIFIQLSADRLLYNKQTLNFIYNKFKIFPQFMSFALKYLKLLFQRLVLYDKERFLILDKELKQKYGFILDHLKDYMTETVLSDENLSTLFDTFEQASFVRDKSGNEEERKFVWQQKLSNYLGICLDGFLMGSAFSFKDLVPVLQAKVSLELKTIILELFDYCLYAVPKKECRPIKKGNFIKRLEELASNKYQFNVNIAKSLIEANFFSQEVLLQERSGLYSSLICYFLTSDNVDLIVAICRHIINFQAEIKHTTGLTEAMITAFKPISIELIRLYRSHNRTIATLACASLFNLCTNSREFKYIILNDDGATLLVSKLVTKDNFLLHFALKLIYCVMSITQNIEKLLSANLTDYLYKILEGPQIKGCQYDARCLITTCQILSVCLVSEVELRNIDHLLILLYNMVTTQADQYFLDQEESVNLKSEALYVMSKMCHKSSEVKKKINQECVPFLLKQMEKLTFHQVQEKIIMLLCILIKENKEWALDWLQMQSKLQDILTTYHNNDIQSSNYLLSQIKFIDDEAKKVKNEEMKRSKLAPTASVIAEQMMEQFQQQESSIQDNKKSIVSEARTSMIEDSQITASNVNNKSTKIASQFKKSSVS</sequence>
<name>A0A8S1R390_9CILI</name>
<proteinExistence type="predicted"/>
<comment type="caution">
    <text evidence="2">The sequence shown here is derived from an EMBL/GenBank/DDBJ whole genome shotgun (WGS) entry which is preliminary data.</text>
</comment>
<keyword evidence="3" id="KW-1185">Reference proteome</keyword>
<evidence type="ECO:0000256" key="1">
    <source>
        <dbReference type="SAM" id="MobiDB-lite"/>
    </source>
</evidence>
<protein>
    <submittedName>
        <fullName evidence="2">Uncharacterized protein</fullName>
    </submittedName>
</protein>
<dbReference type="EMBL" id="CAJJDN010000134">
    <property type="protein sequence ID" value="CAD8121793.1"/>
    <property type="molecule type" value="Genomic_DNA"/>
</dbReference>
<feature type="compositionally biased region" description="Acidic residues" evidence="1">
    <location>
        <begin position="230"/>
        <end position="241"/>
    </location>
</feature>
<accession>A0A8S1R390</accession>
<dbReference type="Proteomes" id="UP000692954">
    <property type="component" value="Unassembled WGS sequence"/>
</dbReference>